<dbReference type="InterPro" id="IPR035965">
    <property type="entry name" value="PAS-like_dom_sf"/>
</dbReference>
<dbReference type="Gene3D" id="3.30.450.20">
    <property type="entry name" value="PAS domain"/>
    <property type="match status" value="1"/>
</dbReference>
<comment type="caution">
    <text evidence="5">The sequence shown here is derived from an EMBL/GenBank/DDBJ whole genome shotgun (WGS) entry which is preliminary data.</text>
</comment>
<protein>
    <submittedName>
        <fullName evidence="5">PAS domain-containing protein</fullName>
    </submittedName>
</protein>
<dbReference type="PROSITE" id="PS50112">
    <property type="entry name" value="PAS"/>
    <property type="match status" value="1"/>
</dbReference>
<sequence length="172" mass="19950">MLNRSFRPSQQEGCRPFPIASLEITLLDEAQQRAKEREKVLFARLCRIFDWKLTRQQRRYYAQSLQDGMTLVLTDLSKSILWTSHSFLTLTGYTMGEVLGRTPSLLQGKDTNMSLMRKVGDQLRHARPVNITTRNHRKNGESYLCRIMINPMRNTQGDLTHFLAVEYEVADA</sequence>
<dbReference type="CDD" id="cd00130">
    <property type="entry name" value="PAS"/>
    <property type="match status" value="1"/>
</dbReference>
<evidence type="ECO:0000259" key="4">
    <source>
        <dbReference type="PROSITE" id="PS50112"/>
    </source>
</evidence>
<evidence type="ECO:0000313" key="5">
    <source>
        <dbReference type="EMBL" id="KAB7728801.1"/>
    </source>
</evidence>
<evidence type="ECO:0000256" key="2">
    <source>
        <dbReference type="ARBA" id="ARBA00022643"/>
    </source>
</evidence>
<dbReference type="PANTHER" id="PTHR47429:SF2">
    <property type="entry name" value="PROTEIN TWIN LOV 1"/>
    <property type="match status" value="1"/>
</dbReference>
<evidence type="ECO:0000256" key="1">
    <source>
        <dbReference type="ARBA" id="ARBA00022630"/>
    </source>
</evidence>
<dbReference type="AlphaFoldDB" id="A0A7J5TWH0"/>
<dbReference type="NCBIfam" id="TIGR00229">
    <property type="entry name" value="sensory_box"/>
    <property type="match status" value="1"/>
</dbReference>
<dbReference type="PANTHER" id="PTHR47429">
    <property type="entry name" value="PROTEIN TWIN LOV 1"/>
    <property type="match status" value="1"/>
</dbReference>
<name>A0A7J5TWH0_9BACT</name>
<dbReference type="Proteomes" id="UP000488299">
    <property type="component" value="Unassembled WGS sequence"/>
</dbReference>
<dbReference type="SUPFAM" id="SSF55785">
    <property type="entry name" value="PYP-like sensor domain (PAS domain)"/>
    <property type="match status" value="1"/>
</dbReference>
<dbReference type="InterPro" id="IPR000014">
    <property type="entry name" value="PAS"/>
</dbReference>
<feature type="domain" description="PAS" evidence="4">
    <location>
        <begin position="71"/>
        <end position="102"/>
    </location>
</feature>
<dbReference type="EMBL" id="WELI01000007">
    <property type="protein sequence ID" value="KAB7728801.1"/>
    <property type="molecule type" value="Genomic_DNA"/>
</dbReference>
<organism evidence="5 6">
    <name type="scientific">Rudanella paleaurantiibacter</name>
    <dbReference type="NCBI Taxonomy" id="2614655"/>
    <lineage>
        <taxon>Bacteria</taxon>
        <taxon>Pseudomonadati</taxon>
        <taxon>Bacteroidota</taxon>
        <taxon>Cytophagia</taxon>
        <taxon>Cytophagales</taxon>
        <taxon>Cytophagaceae</taxon>
        <taxon>Rudanella</taxon>
    </lineage>
</organism>
<keyword evidence="3" id="KW-0157">Chromophore</keyword>
<gene>
    <name evidence="5" type="ORF">F5984_17845</name>
</gene>
<evidence type="ECO:0000313" key="6">
    <source>
        <dbReference type="Proteomes" id="UP000488299"/>
    </source>
</evidence>
<accession>A0A7J5TWH0</accession>
<keyword evidence="6" id="KW-1185">Reference proteome</keyword>
<evidence type="ECO:0000256" key="3">
    <source>
        <dbReference type="ARBA" id="ARBA00022991"/>
    </source>
</evidence>
<reference evidence="5 6" key="1">
    <citation type="submission" date="2019-10" db="EMBL/GenBank/DDBJ databases">
        <title>Rudanella paleaurantiibacter sp. nov., isolated from sludge.</title>
        <authorList>
            <person name="Xu S.Q."/>
        </authorList>
    </citation>
    <scope>NUCLEOTIDE SEQUENCE [LARGE SCALE GENOMIC DNA]</scope>
    <source>
        <strain evidence="5 6">HX-22-17</strain>
    </source>
</reference>
<proteinExistence type="predicted"/>
<dbReference type="Pfam" id="PF13426">
    <property type="entry name" value="PAS_9"/>
    <property type="match status" value="1"/>
</dbReference>
<keyword evidence="1" id="KW-0285">Flavoprotein</keyword>
<keyword evidence="2" id="KW-0288">FMN</keyword>